<organism evidence="2 3">
    <name type="scientific">Amniculicola lignicola CBS 123094</name>
    <dbReference type="NCBI Taxonomy" id="1392246"/>
    <lineage>
        <taxon>Eukaryota</taxon>
        <taxon>Fungi</taxon>
        <taxon>Dikarya</taxon>
        <taxon>Ascomycota</taxon>
        <taxon>Pezizomycotina</taxon>
        <taxon>Dothideomycetes</taxon>
        <taxon>Pleosporomycetidae</taxon>
        <taxon>Pleosporales</taxon>
        <taxon>Amniculicolaceae</taxon>
        <taxon>Amniculicola</taxon>
    </lineage>
</organism>
<protein>
    <submittedName>
        <fullName evidence="2">Uncharacterized protein</fullName>
    </submittedName>
</protein>
<name>A0A6A5WFK8_9PLEO</name>
<accession>A0A6A5WFK8</accession>
<gene>
    <name evidence="2" type="ORF">P154DRAFT_535321</name>
</gene>
<proteinExistence type="predicted"/>
<sequence length="251" mass="28560">MGNVLDAQRRWYSDYGHSDYGHSDYGHSDDRRPKNCEALKRNRVMISYSCHDFIHCDITWSAFKSFFLIYHSIRETGRPRPVSAVGIGIIAASLIVTKLEGCIKDCGYFEPAVTVTDEFRPFKGYVASLTDINRYEEYVQRMGMNAALVETILCRVRPTLKALTKMSLDRDWMSWSNTYLCGTENHGSENGKTTSQMGTTTGLTHKDMENSNSSSSAPRISFSMQPMKSIDPAKFAQIFESSYIPLEMRKY</sequence>
<feature type="compositionally biased region" description="Low complexity" evidence="1">
    <location>
        <begin position="191"/>
        <end position="203"/>
    </location>
</feature>
<feature type="region of interest" description="Disordered" evidence="1">
    <location>
        <begin position="186"/>
        <end position="220"/>
    </location>
</feature>
<dbReference type="EMBL" id="ML977594">
    <property type="protein sequence ID" value="KAF1999569.1"/>
    <property type="molecule type" value="Genomic_DNA"/>
</dbReference>
<dbReference type="Proteomes" id="UP000799779">
    <property type="component" value="Unassembled WGS sequence"/>
</dbReference>
<reference evidence="2" key="1">
    <citation type="journal article" date="2020" name="Stud. Mycol.">
        <title>101 Dothideomycetes genomes: a test case for predicting lifestyles and emergence of pathogens.</title>
        <authorList>
            <person name="Haridas S."/>
            <person name="Albert R."/>
            <person name="Binder M."/>
            <person name="Bloem J."/>
            <person name="Labutti K."/>
            <person name="Salamov A."/>
            <person name="Andreopoulos B."/>
            <person name="Baker S."/>
            <person name="Barry K."/>
            <person name="Bills G."/>
            <person name="Bluhm B."/>
            <person name="Cannon C."/>
            <person name="Castanera R."/>
            <person name="Culley D."/>
            <person name="Daum C."/>
            <person name="Ezra D."/>
            <person name="Gonzalez J."/>
            <person name="Henrissat B."/>
            <person name="Kuo A."/>
            <person name="Liang C."/>
            <person name="Lipzen A."/>
            <person name="Lutzoni F."/>
            <person name="Magnuson J."/>
            <person name="Mondo S."/>
            <person name="Nolan M."/>
            <person name="Ohm R."/>
            <person name="Pangilinan J."/>
            <person name="Park H.-J."/>
            <person name="Ramirez L."/>
            <person name="Alfaro M."/>
            <person name="Sun H."/>
            <person name="Tritt A."/>
            <person name="Yoshinaga Y."/>
            <person name="Zwiers L.-H."/>
            <person name="Turgeon B."/>
            <person name="Goodwin S."/>
            <person name="Spatafora J."/>
            <person name="Crous P."/>
            <person name="Grigoriev I."/>
        </authorList>
    </citation>
    <scope>NUCLEOTIDE SEQUENCE</scope>
    <source>
        <strain evidence="2">CBS 123094</strain>
    </source>
</reference>
<evidence type="ECO:0000313" key="3">
    <source>
        <dbReference type="Proteomes" id="UP000799779"/>
    </source>
</evidence>
<evidence type="ECO:0000313" key="2">
    <source>
        <dbReference type="EMBL" id="KAF1999569.1"/>
    </source>
</evidence>
<keyword evidence="3" id="KW-1185">Reference proteome</keyword>
<evidence type="ECO:0000256" key="1">
    <source>
        <dbReference type="SAM" id="MobiDB-lite"/>
    </source>
</evidence>
<dbReference type="AlphaFoldDB" id="A0A6A5WFK8"/>